<evidence type="ECO:0000313" key="2">
    <source>
        <dbReference type="Proteomes" id="UP000326838"/>
    </source>
</evidence>
<dbReference type="Proteomes" id="UP000326838">
    <property type="component" value="Unassembled WGS sequence"/>
</dbReference>
<proteinExistence type="predicted"/>
<evidence type="ECO:0000313" key="1">
    <source>
        <dbReference type="EMBL" id="KAA9134865.1"/>
    </source>
</evidence>
<accession>A0A5N0TIB2</accession>
<dbReference type="EMBL" id="VYUY01000006">
    <property type="protein sequence ID" value="KAA9134865.1"/>
    <property type="molecule type" value="Genomic_DNA"/>
</dbReference>
<evidence type="ECO:0008006" key="3">
    <source>
        <dbReference type="Google" id="ProtNLM"/>
    </source>
</evidence>
<dbReference type="AlphaFoldDB" id="A0A5N0TIB2"/>
<comment type="caution">
    <text evidence="1">The sequence shown here is derived from an EMBL/GenBank/DDBJ whole genome shotgun (WGS) entry which is preliminary data.</text>
</comment>
<dbReference type="RefSeq" id="WP_150892221.1">
    <property type="nucleotide sequence ID" value="NZ_VYUY01000006.1"/>
</dbReference>
<gene>
    <name evidence="1" type="ORF">F6B40_03995</name>
</gene>
<protein>
    <recommendedName>
        <fullName evidence="3">DUF4209 domain-containing protein</fullName>
    </recommendedName>
</protein>
<sequence length="585" mass="64316">MAAGILDRLGAAAGDPLEISLACHGDAEFAELPLALQSELTTLLGFELDDEATDGSVALTPLSGPRSFLSVRPIDASTRESHKLWRSMLESTDLPILVALLRDSLLTARAETGVDHAARTVSAYTAVGANDSVDNLHRALALARANTIARRRRMPEEEGVRREALGVAVSAIESRMPDGVVARLAVPLSTAPATYTPSDDDRAQVRAVLDQAAMAYRDLSAADWIAECRRSLATTDSERLEATREQVDKYLATAESEDVGFRRMHWAAAAADIATRYGDTDSRDRAVRLMQSVPPESMGWQAHETTVTLPTSALRSHVRRYKLAADWRHALRIFLASRSPAGSYDQNVETSRSSSAGSIRALVSRVTFGSHGLPERSDGDFDDEELVRTEQFAIGTHGILLDLELIEIERRFGRPGAPEISSWLSVTFGCDPDHATQFARALDLHGDGKSSDSARISIPLVEAGARRLLLVLNEPIYRLERGASPGRFPAMDFYVDKLEELDLDKDWVRALRTTLLDPGMNLRNMAAHGFKFDFAPSEAAVLLRLAGLFCAMPIEREAESDRAMLNHPTAGARRRLRRRLSWTWR</sequence>
<organism evidence="1 2">
    <name type="scientific">Microbacterium caowuchunii</name>
    <dbReference type="NCBI Taxonomy" id="2614638"/>
    <lineage>
        <taxon>Bacteria</taxon>
        <taxon>Bacillati</taxon>
        <taxon>Actinomycetota</taxon>
        <taxon>Actinomycetes</taxon>
        <taxon>Micrococcales</taxon>
        <taxon>Microbacteriaceae</taxon>
        <taxon>Microbacterium</taxon>
    </lineage>
</organism>
<name>A0A5N0TIB2_9MICO</name>
<reference evidence="2" key="1">
    <citation type="submission" date="2019-09" db="EMBL/GenBank/DDBJ databases">
        <title>Mumia zhuanghuii sp. nov. isolated from the intestinal contents of plateau pika (Ochotona curzoniae) in the Qinghai-Tibet plateau of China.</title>
        <authorList>
            <person name="Tian Z."/>
        </authorList>
    </citation>
    <scope>NUCLEOTIDE SEQUENCE [LARGE SCALE GENOMIC DNA]</scope>
    <source>
        <strain evidence="2">L-033</strain>
    </source>
</reference>
<keyword evidence="2" id="KW-1185">Reference proteome</keyword>